<organism evidence="1 2">
    <name type="scientific">Phlebiopsis gigantea (strain 11061_1 CR5-6)</name>
    <name type="common">White-rot fungus</name>
    <name type="synonym">Peniophora gigantea</name>
    <dbReference type="NCBI Taxonomy" id="745531"/>
    <lineage>
        <taxon>Eukaryota</taxon>
        <taxon>Fungi</taxon>
        <taxon>Dikarya</taxon>
        <taxon>Basidiomycota</taxon>
        <taxon>Agaricomycotina</taxon>
        <taxon>Agaricomycetes</taxon>
        <taxon>Polyporales</taxon>
        <taxon>Phanerochaetaceae</taxon>
        <taxon>Phlebiopsis</taxon>
    </lineage>
</organism>
<name>A0A0C3SFQ9_PHLG1</name>
<dbReference type="OrthoDB" id="7344096at2759"/>
<accession>A0A0C3SFQ9</accession>
<evidence type="ECO:0000313" key="2">
    <source>
        <dbReference type="Proteomes" id="UP000053257"/>
    </source>
</evidence>
<protein>
    <submittedName>
        <fullName evidence="1">Uncharacterized protein</fullName>
    </submittedName>
</protein>
<dbReference type="EMBL" id="KN840439">
    <property type="protein sequence ID" value="KIP12515.1"/>
    <property type="molecule type" value="Genomic_DNA"/>
</dbReference>
<dbReference type="AlphaFoldDB" id="A0A0C3SFQ9"/>
<dbReference type="STRING" id="745531.A0A0C3SFQ9"/>
<proteinExistence type="predicted"/>
<reference evidence="1 2" key="1">
    <citation type="journal article" date="2014" name="PLoS Genet.">
        <title>Analysis of the Phlebiopsis gigantea genome, transcriptome and secretome provides insight into its pioneer colonization strategies of wood.</title>
        <authorList>
            <person name="Hori C."/>
            <person name="Ishida T."/>
            <person name="Igarashi K."/>
            <person name="Samejima M."/>
            <person name="Suzuki H."/>
            <person name="Master E."/>
            <person name="Ferreira P."/>
            <person name="Ruiz-Duenas F.J."/>
            <person name="Held B."/>
            <person name="Canessa P."/>
            <person name="Larrondo L.F."/>
            <person name="Schmoll M."/>
            <person name="Druzhinina I.S."/>
            <person name="Kubicek C.P."/>
            <person name="Gaskell J.A."/>
            <person name="Kersten P."/>
            <person name="St John F."/>
            <person name="Glasner J."/>
            <person name="Sabat G."/>
            <person name="Splinter BonDurant S."/>
            <person name="Syed K."/>
            <person name="Yadav J."/>
            <person name="Mgbeahuruike A.C."/>
            <person name="Kovalchuk A."/>
            <person name="Asiegbu F.O."/>
            <person name="Lackner G."/>
            <person name="Hoffmeister D."/>
            <person name="Rencoret J."/>
            <person name="Gutierrez A."/>
            <person name="Sun H."/>
            <person name="Lindquist E."/>
            <person name="Barry K."/>
            <person name="Riley R."/>
            <person name="Grigoriev I.V."/>
            <person name="Henrissat B."/>
            <person name="Kues U."/>
            <person name="Berka R.M."/>
            <person name="Martinez A.T."/>
            <person name="Covert S.F."/>
            <person name="Blanchette R.A."/>
            <person name="Cullen D."/>
        </authorList>
    </citation>
    <scope>NUCLEOTIDE SEQUENCE [LARGE SCALE GENOMIC DNA]</scope>
    <source>
        <strain evidence="1 2">11061_1 CR5-6</strain>
    </source>
</reference>
<evidence type="ECO:0000313" key="1">
    <source>
        <dbReference type="EMBL" id="KIP12515.1"/>
    </source>
</evidence>
<dbReference type="HOGENOM" id="CLU_150183_0_0_1"/>
<gene>
    <name evidence="1" type="ORF">PHLGIDRAFT_260657</name>
</gene>
<dbReference type="Proteomes" id="UP000053257">
    <property type="component" value="Unassembled WGS sequence"/>
</dbReference>
<sequence>MTINTVKQSLRSLHKASLTDDDIEQLARENAALRIQRAWRARKRASYLRTDILWTDLVTHARFKVDRNAAEQGKNTARERWRRSIFLALRLQDGNRMLADRGVHDDKVVGKYLETQHWLELIDGKHRYGANLKVCPYARTTQPHDLSDSTVLP</sequence>
<keyword evidence="2" id="KW-1185">Reference proteome</keyword>